<name>H1W5M1_COLHI</name>
<reference evidence="3" key="1">
    <citation type="journal article" date="2012" name="Nat. Genet.">
        <title>Lifestyle transitions in plant pathogenic Colletotrichum fungi deciphered by genome and transcriptome analyses.</title>
        <authorList>
            <person name="O'Connell R.J."/>
            <person name="Thon M.R."/>
            <person name="Hacquard S."/>
            <person name="Amyotte S.G."/>
            <person name="Kleemann J."/>
            <person name="Torres M.F."/>
            <person name="Damm U."/>
            <person name="Buiate E.A."/>
            <person name="Epstein L."/>
            <person name="Alkan N."/>
            <person name="Altmueller J."/>
            <person name="Alvarado-Balderrama L."/>
            <person name="Bauser C.A."/>
            <person name="Becker C."/>
            <person name="Birren B.W."/>
            <person name="Chen Z."/>
            <person name="Choi J."/>
            <person name="Crouch J.A."/>
            <person name="Duvick J.P."/>
            <person name="Farman M.A."/>
            <person name="Gan P."/>
            <person name="Heiman D."/>
            <person name="Henrissat B."/>
            <person name="Howard R.J."/>
            <person name="Kabbage M."/>
            <person name="Koch C."/>
            <person name="Kracher B."/>
            <person name="Kubo Y."/>
            <person name="Law A.D."/>
            <person name="Lebrun M.-H."/>
            <person name="Lee Y.-H."/>
            <person name="Miyara I."/>
            <person name="Moore N."/>
            <person name="Neumann U."/>
            <person name="Nordstroem K."/>
            <person name="Panaccione D.G."/>
            <person name="Panstruga R."/>
            <person name="Place M."/>
            <person name="Proctor R.H."/>
            <person name="Prusky D."/>
            <person name="Rech G."/>
            <person name="Reinhardt R."/>
            <person name="Rollins J.A."/>
            <person name="Rounsley S."/>
            <person name="Schardl C.L."/>
            <person name="Schwartz D.C."/>
            <person name="Shenoy N."/>
            <person name="Shirasu K."/>
            <person name="Sikhakolli U.R."/>
            <person name="Stueber K."/>
            <person name="Sukno S.A."/>
            <person name="Sweigard J.A."/>
            <person name="Takano Y."/>
            <person name="Takahara H."/>
            <person name="Trail F."/>
            <person name="van der Does H.C."/>
            <person name="Voll L.M."/>
            <person name="Will I."/>
            <person name="Young S."/>
            <person name="Zeng Q."/>
            <person name="Zhang J."/>
            <person name="Zhou S."/>
            <person name="Dickman M.B."/>
            <person name="Schulze-Lefert P."/>
            <person name="Ver Loren van Themaat E."/>
            <person name="Ma L.-J."/>
            <person name="Vaillancourt L.J."/>
        </authorList>
    </citation>
    <scope>NUCLEOTIDE SEQUENCE [LARGE SCALE GENOMIC DNA]</scope>
    <source>
        <strain evidence="3">IMI 349063</strain>
    </source>
</reference>
<evidence type="ECO:0000313" key="2">
    <source>
        <dbReference type="EMBL" id="CCF47785.1"/>
    </source>
</evidence>
<sequence>MNAIGQAIVAWAQLLQFPAVDAPHFTRGFRSVVGTMVVQFFITGAIWFFVRRDRRAKQRAEDDAVEQIQVQGKQEGDVEDI</sequence>
<protein>
    <submittedName>
        <fullName evidence="2">Uncharacterized protein</fullName>
    </submittedName>
</protein>
<evidence type="ECO:0000313" key="3">
    <source>
        <dbReference type="Proteomes" id="UP000007174"/>
    </source>
</evidence>
<proteinExistence type="predicted"/>
<dbReference type="VEuPathDB" id="FungiDB:CH63R_03040"/>
<dbReference type="AlphaFoldDB" id="H1W5M1"/>
<organism evidence="2 3">
    <name type="scientific">Colletotrichum higginsianum (strain IMI 349063)</name>
    <name type="common">Crucifer anthracnose fungus</name>
    <dbReference type="NCBI Taxonomy" id="759273"/>
    <lineage>
        <taxon>Eukaryota</taxon>
        <taxon>Fungi</taxon>
        <taxon>Dikarya</taxon>
        <taxon>Ascomycota</taxon>
        <taxon>Pezizomycotina</taxon>
        <taxon>Sordariomycetes</taxon>
        <taxon>Hypocreomycetidae</taxon>
        <taxon>Glomerellales</taxon>
        <taxon>Glomerellaceae</taxon>
        <taxon>Colletotrichum</taxon>
        <taxon>Colletotrichum destructivum species complex</taxon>
    </lineage>
</organism>
<feature type="transmembrane region" description="Helical" evidence="1">
    <location>
        <begin position="29"/>
        <end position="50"/>
    </location>
</feature>
<accession>H1W5M1</accession>
<dbReference type="EMBL" id="CACQ02010139">
    <property type="protein sequence ID" value="CCF47785.1"/>
    <property type="molecule type" value="Genomic_DNA"/>
</dbReference>
<evidence type="ECO:0000256" key="1">
    <source>
        <dbReference type="SAM" id="Phobius"/>
    </source>
</evidence>
<gene>
    <name evidence="2" type="ORF">CH063_16031</name>
</gene>
<keyword evidence="1" id="KW-0812">Transmembrane</keyword>
<dbReference type="HOGENOM" id="CLU_2573765_0_0_1"/>
<keyword evidence="1" id="KW-0472">Membrane</keyword>
<dbReference type="Proteomes" id="UP000007174">
    <property type="component" value="Unassembled WGS sequence"/>
</dbReference>
<keyword evidence="1" id="KW-1133">Transmembrane helix</keyword>